<dbReference type="InterPro" id="IPR000337">
    <property type="entry name" value="GPCR_3"/>
</dbReference>
<feature type="transmembrane region" description="Helical" evidence="11">
    <location>
        <begin position="625"/>
        <end position="652"/>
    </location>
</feature>
<keyword evidence="4 11" id="KW-0812">Transmembrane</keyword>
<dbReference type="PRINTS" id="PR00248">
    <property type="entry name" value="GPCRMGR"/>
</dbReference>
<dbReference type="GO" id="GO:0007216">
    <property type="term" value="P:G protein-coupled glutamate receptor signaling pathway"/>
    <property type="evidence" value="ECO:0000318"/>
    <property type="project" value="GO_Central"/>
</dbReference>
<evidence type="ECO:0000256" key="5">
    <source>
        <dbReference type="ARBA" id="ARBA00022989"/>
    </source>
</evidence>
<evidence type="ECO:0000256" key="9">
    <source>
        <dbReference type="ARBA" id="ARBA00023180"/>
    </source>
</evidence>
<evidence type="ECO:0000256" key="7">
    <source>
        <dbReference type="ARBA" id="ARBA00023136"/>
    </source>
</evidence>
<proteinExistence type="inferred from homology"/>
<feature type="transmembrane region" description="Helical" evidence="11">
    <location>
        <begin position="583"/>
        <end position="605"/>
    </location>
</feature>
<gene>
    <name evidence="13" type="ORF">NEMVEDRAFT_v1g229374</name>
</gene>
<dbReference type="PhylomeDB" id="A7S4N3"/>
<comment type="similarity">
    <text evidence="2">Belongs to the G-protein coupled receptor 3 family.</text>
</comment>
<feature type="transmembrane region" description="Helical" evidence="11">
    <location>
        <begin position="743"/>
        <end position="767"/>
    </location>
</feature>
<evidence type="ECO:0000259" key="12">
    <source>
        <dbReference type="PROSITE" id="PS50259"/>
    </source>
</evidence>
<evidence type="ECO:0000256" key="2">
    <source>
        <dbReference type="ARBA" id="ARBA00007242"/>
    </source>
</evidence>
<dbReference type="InterPro" id="IPR028082">
    <property type="entry name" value="Peripla_BP_I"/>
</dbReference>
<dbReference type="Pfam" id="PF00003">
    <property type="entry name" value="7tm_3"/>
    <property type="match status" value="1"/>
</dbReference>
<dbReference type="HOGENOM" id="CLU_005389_0_0_1"/>
<dbReference type="GO" id="GO:0005886">
    <property type="term" value="C:plasma membrane"/>
    <property type="evidence" value="ECO:0000318"/>
    <property type="project" value="GO_Central"/>
</dbReference>
<dbReference type="PRINTS" id="PR00593">
    <property type="entry name" value="MTABOTROPICR"/>
</dbReference>
<keyword evidence="5 11" id="KW-1133">Transmembrane helix</keyword>
<keyword evidence="7 11" id="KW-0472">Membrane</keyword>
<dbReference type="Gene3D" id="3.40.50.2300">
    <property type="match status" value="2"/>
</dbReference>
<feature type="transmembrane region" description="Helical" evidence="11">
    <location>
        <begin position="678"/>
        <end position="697"/>
    </location>
</feature>
<keyword evidence="3" id="KW-1003">Cell membrane</keyword>
<sequence>MKGDILLGGLVPVHSKNVDLQCGELQERLGIQRLEALLYALDKINAANSTLLNGITLGLQLYDTCSSETMALDKSLNFIYSQLKSESTSSRVVGIIGAAYSSVSIQIARLSRLFEIPQISYDSTSFELSDKKRFGFFSRTVPHDNFQAKALVDVLKYFNWTYVSVVYSDDSYGILGVDALRSAATRAGICMASSHKVRSSGHESTYLLVVDSILSEPLARTVIVFAQVHQIRGLLHAVQVRNAADQLQFVGSDAWGNVVWLKDLQSVALNTITVSPKSVRLKGFEEYFTSLSPINNSRNPWFQEYWEHHFNCSLNETLGKYPTKCNDSLKLSLGNSDIDMRIASAIDAVYAFAHALEAMHADLCRYTVGVCPAMENISGSELLGYIRNASFVGATGEKVHFDANGDVEGIYDVMRFEKSSGTYRNVIIGTWKDKLRMRNEHKFEIVKSSCSDECSSDEVMLPVRGKEACCWSCEPCKGNSYVINRTTCLTCPLGSWPNHSADRKQCLQIELQYFGKNLMYAVPAMGFAGTGIFITIFVVYLLAKHDKTPIVKACGRELAYLLLVSILLCFSDTFIVVLRPTRIICIARFFLSSLGFTISYAAIFIKTNRISRIFNRRNVAKRPILVLPSSQLVLVLGVVCVQALFLVLLTLLRTPTARHFYPTVDTVYLSCSTSDLDFGLSQVYNFILIIMCTVYAFKTRKIPSNFNEAKLIAFAMYSSCVIWLAFLAVYFMQRSLVERPLILSISISLIAYVLLGSLYGPKVYILIFRPHRNKTKTETRTIAFSRPAPFYTAPPPLPYHP</sequence>
<dbReference type="OMA" id="NFIWVAS"/>
<evidence type="ECO:0000256" key="6">
    <source>
        <dbReference type="ARBA" id="ARBA00023040"/>
    </source>
</evidence>
<dbReference type="eggNOG" id="KOG1056">
    <property type="taxonomic scope" value="Eukaryota"/>
</dbReference>
<evidence type="ECO:0000256" key="10">
    <source>
        <dbReference type="ARBA" id="ARBA00023224"/>
    </source>
</evidence>
<organism evidence="13 14">
    <name type="scientific">Nematostella vectensis</name>
    <name type="common">Starlet sea anemone</name>
    <dbReference type="NCBI Taxonomy" id="45351"/>
    <lineage>
        <taxon>Eukaryota</taxon>
        <taxon>Metazoa</taxon>
        <taxon>Cnidaria</taxon>
        <taxon>Anthozoa</taxon>
        <taxon>Hexacorallia</taxon>
        <taxon>Actiniaria</taxon>
        <taxon>Edwardsiidae</taxon>
        <taxon>Nematostella</taxon>
    </lineage>
</organism>
<feature type="domain" description="G-protein coupled receptors family 3 profile" evidence="12">
    <location>
        <begin position="520"/>
        <end position="782"/>
    </location>
</feature>
<dbReference type="InParanoid" id="A7S4N3"/>
<feature type="transmembrane region" description="Helical" evidence="11">
    <location>
        <begin position="709"/>
        <end position="731"/>
    </location>
</feature>
<dbReference type="AlphaFoldDB" id="A7S4N3"/>
<feature type="transmembrane region" description="Helical" evidence="11">
    <location>
        <begin position="558"/>
        <end position="577"/>
    </location>
</feature>
<evidence type="ECO:0000256" key="3">
    <source>
        <dbReference type="ARBA" id="ARBA00022475"/>
    </source>
</evidence>
<keyword evidence="6" id="KW-0297">G-protein coupled receptor</keyword>
<keyword evidence="9" id="KW-0325">Glycoprotein</keyword>
<dbReference type="PROSITE" id="PS00980">
    <property type="entry name" value="G_PROTEIN_RECEP_F3_2"/>
    <property type="match status" value="1"/>
</dbReference>
<keyword evidence="10" id="KW-0807">Transducer</keyword>
<dbReference type="InterPro" id="IPR001828">
    <property type="entry name" value="ANF_lig-bd_rcpt"/>
</dbReference>
<evidence type="ECO:0000256" key="4">
    <source>
        <dbReference type="ARBA" id="ARBA00022692"/>
    </source>
</evidence>
<dbReference type="InterPro" id="IPR017978">
    <property type="entry name" value="GPCR_3_C"/>
</dbReference>
<evidence type="ECO:0000256" key="8">
    <source>
        <dbReference type="ARBA" id="ARBA00023170"/>
    </source>
</evidence>
<dbReference type="FunFam" id="3.40.50.2300:FF:000145">
    <property type="entry name" value="Glutamate receptor, metabotropic"/>
    <property type="match status" value="1"/>
</dbReference>
<evidence type="ECO:0000313" key="13">
    <source>
        <dbReference type="EMBL" id="EDO41315.1"/>
    </source>
</evidence>
<dbReference type="InterPro" id="IPR050726">
    <property type="entry name" value="mGluR"/>
</dbReference>
<protein>
    <recommendedName>
        <fullName evidence="12">G-protein coupled receptors family 3 profile domain-containing protein</fullName>
    </recommendedName>
</protein>
<comment type="subcellular location">
    <subcellularLocation>
        <location evidence="1">Cell membrane</location>
        <topology evidence="1">Multi-pass membrane protein</topology>
    </subcellularLocation>
</comment>
<dbReference type="GO" id="GO:0051966">
    <property type="term" value="P:regulation of synaptic transmission, glutamatergic"/>
    <property type="evidence" value="ECO:0000318"/>
    <property type="project" value="GO_Central"/>
</dbReference>
<dbReference type="InterPro" id="IPR011500">
    <property type="entry name" value="GPCR_3_9-Cys_dom"/>
</dbReference>
<keyword evidence="14" id="KW-1185">Reference proteome</keyword>
<evidence type="ECO:0000256" key="1">
    <source>
        <dbReference type="ARBA" id="ARBA00004651"/>
    </source>
</evidence>
<dbReference type="Pfam" id="PF01094">
    <property type="entry name" value="ANF_receptor"/>
    <property type="match status" value="1"/>
</dbReference>
<dbReference type="CDD" id="cd06362">
    <property type="entry name" value="PBP1_mGluR"/>
    <property type="match status" value="1"/>
</dbReference>
<name>A7S4N3_NEMVE</name>
<evidence type="ECO:0000313" key="14">
    <source>
        <dbReference type="Proteomes" id="UP000001593"/>
    </source>
</evidence>
<dbReference type="InterPro" id="IPR017979">
    <property type="entry name" value="GPCR_3_CS"/>
</dbReference>
<accession>A7S4N3</accession>
<dbReference type="Pfam" id="PF07562">
    <property type="entry name" value="NCD3G"/>
    <property type="match status" value="1"/>
</dbReference>
<dbReference type="STRING" id="45351.A7S4N3"/>
<dbReference type="InterPro" id="IPR038550">
    <property type="entry name" value="GPCR_3_9-Cys_sf"/>
</dbReference>
<keyword evidence="8" id="KW-0675">Receptor</keyword>
<dbReference type="Proteomes" id="UP000001593">
    <property type="component" value="Unassembled WGS sequence"/>
</dbReference>
<dbReference type="SUPFAM" id="SSF53822">
    <property type="entry name" value="Periplasmic binding protein-like I"/>
    <property type="match status" value="1"/>
</dbReference>
<dbReference type="Gene3D" id="2.10.50.30">
    <property type="entry name" value="GPCR, family 3, nine cysteines domain"/>
    <property type="match status" value="1"/>
</dbReference>
<reference evidence="13 14" key="1">
    <citation type="journal article" date="2007" name="Science">
        <title>Sea anemone genome reveals ancestral eumetazoan gene repertoire and genomic organization.</title>
        <authorList>
            <person name="Putnam N.H."/>
            <person name="Srivastava M."/>
            <person name="Hellsten U."/>
            <person name="Dirks B."/>
            <person name="Chapman J."/>
            <person name="Salamov A."/>
            <person name="Terry A."/>
            <person name="Shapiro H."/>
            <person name="Lindquist E."/>
            <person name="Kapitonov V.V."/>
            <person name="Jurka J."/>
            <person name="Genikhovich G."/>
            <person name="Grigoriev I.V."/>
            <person name="Lucas S.M."/>
            <person name="Steele R.E."/>
            <person name="Finnerty J.R."/>
            <person name="Technau U."/>
            <person name="Martindale M.Q."/>
            <person name="Rokhsar D.S."/>
        </authorList>
    </citation>
    <scope>NUCLEOTIDE SEQUENCE [LARGE SCALE GENOMIC DNA]</scope>
    <source>
        <strain evidence="14">CH2 X CH6</strain>
    </source>
</reference>
<dbReference type="InterPro" id="IPR000162">
    <property type="entry name" value="GPCR_3_mtglu_rcpt"/>
</dbReference>
<dbReference type="EMBL" id="DS469579">
    <property type="protein sequence ID" value="EDO41315.1"/>
    <property type="molecule type" value="Genomic_DNA"/>
</dbReference>
<dbReference type="FunFam" id="2.10.50.30:FF:000001">
    <property type="entry name" value="metabotropic glutamate receptor 1"/>
    <property type="match status" value="1"/>
</dbReference>
<feature type="transmembrane region" description="Helical" evidence="11">
    <location>
        <begin position="518"/>
        <end position="543"/>
    </location>
</feature>
<dbReference type="GO" id="GO:0001640">
    <property type="term" value="F:adenylate cyclase inhibiting G protein-coupled glutamate receptor activity"/>
    <property type="evidence" value="ECO:0000318"/>
    <property type="project" value="GO_Central"/>
</dbReference>
<dbReference type="PROSITE" id="PS50259">
    <property type="entry name" value="G_PROTEIN_RECEP_F3_4"/>
    <property type="match status" value="1"/>
</dbReference>
<dbReference type="PANTHER" id="PTHR24060">
    <property type="entry name" value="METABOTROPIC GLUTAMATE RECEPTOR"/>
    <property type="match status" value="1"/>
</dbReference>
<evidence type="ECO:0000256" key="11">
    <source>
        <dbReference type="SAM" id="Phobius"/>
    </source>
</evidence>